<name>A0A4R2P3A3_9FLAO</name>
<organism evidence="1 2">
    <name type="scientific">Tenacibaculum skagerrakense</name>
    <dbReference type="NCBI Taxonomy" id="186571"/>
    <lineage>
        <taxon>Bacteria</taxon>
        <taxon>Pseudomonadati</taxon>
        <taxon>Bacteroidota</taxon>
        <taxon>Flavobacteriia</taxon>
        <taxon>Flavobacteriales</taxon>
        <taxon>Flavobacteriaceae</taxon>
        <taxon>Tenacibaculum</taxon>
    </lineage>
</organism>
<dbReference type="RefSeq" id="WP_132792115.1">
    <property type="nucleotide sequence ID" value="NZ_SLXM01000001.1"/>
</dbReference>
<protein>
    <submittedName>
        <fullName evidence="1">Uncharacterized protein</fullName>
    </submittedName>
</protein>
<reference evidence="1 2" key="1">
    <citation type="submission" date="2019-03" db="EMBL/GenBank/DDBJ databases">
        <title>Genomic Encyclopedia of Type Strains, Phase IV (KMG-IV): sequencing the most valuable type-strain genomes for metagenomic binning, comparative biology and taxonomic classification.</title>
        <authorList>
            <person name="Goeker M."/>
        </authorList>
    </citation>
    <scope>NUCLEOTIDE SEQUENCE [LARGE SCALE GENOMIC DNA]</scope>
    <source>
        <strain evidence="1 2">DSM 14836</strain>
    </source>
</reference>
<evidence type="ECO:0000313" key="1">
    <source>
        <dbReference type="EMBL" id="TCP28215.1"/>
    </source>
</evidence>
<dbReference type="Proteomes" id="UP000294564">
    <property type="component" value="Unassembled WGS sequence"/>
</dbReference>
<gene>
    <name evidence="1" type="ORF">EV195_101377</name>
</gene>
<keyword evidence="2" id="KW-1185">Reference proteome</keyword>
<sequence>MHKKLASDLTSLAHSILQMKNKEDVLALKKKAYEVYEKLALLAYIEEYINTTPNAEETKEELIQKVEESLVIGEKADLGEVFDTIEEVVESEIEGAIEEAFQEVLTNEVIEEDSEISDNENKEKVEAEVQVENNEVVEEKETPVIAEEIIEQPFDELEGLLFGEEELPTEAPDSKKIEEHTQPTLEDELQDTLPVDVMADLFQKIEPQKTVNDVLQNTIKIDLNDRIAFVNHLFNGDQTDFNRVVSQLNTFKTEKEAKSFISRMVKPDYDWSDKEEYETRLLEIIERRFA</sequence>
<comment type="caution">
    <text evidence="1">The sequence shown here is derived from an EMBL/GenBank/DDBJ whole genome shotgun (WGS) entry which is preliminary data.</text>
</comment>
<proteinExistence type="predicted"/>
<dbReference type="EMBL" id="SLXM01000001">
    <property type="protein sequence ID" value="TCP28215.1"/>
    <property type="molecule type" value="Genomic_DNA"/>
</dbReference>
<dbReference type="AlphaFoldDB" id="A0A4R2P3A3"/>
<dbReference type="OrthoDB" id="1100725at2"/>
<accession>A0A4R2P3A3</accession>
<evidence type="ECO:0000313" key="2">
    <source>
        <dbReference type="Proteomes" id="UP000294564"/>
    </source>
</evidence>